<dbReference type="OrthoDB" id="428159at2759"/>
<dbReference type="Gene3D" id="2.170.15.10">
    <property type="entry name" value="Proaerolysin, chain A, domain 3"/>
    <property type="match status" value="1"/>
</dbReference>
<proteinExistence type="predicted"/>
<organism evidence="1 2">
    <name type="scientific">Stichopus japonicus</name>
    <name type="common">Sea cucumber</name>
    <dbReference type="NCBI Taxonomy" id="307972"/>
    <lineage>
        <taxon>Eukaryota</taxon>
        <taxon>Metazoa</taxon>
        <taxon>Echinodermata</taxon>
        <taxon>Eleutherozoa</taxon>
        <taxon>Echinozoa</taxon>
        <taxon>Holothuroidea</taxon>
        <taxon>Aspidochirotacea</taxon>
        <taxon>Aspidochirotida</taxon>
        <taxon>Stichopodidae</taxon>
        <taxon>Apostichopus</taxon>
    </lineage>
</organism>
<reference evidence="1 2" key="1">
    <citation type="journal article" date="2017" name="PLoS Biol.">
        <title>The sea cucumber genome provides insights into morphological evolution and visceral regeneration.</title>
        <authorList>
            <person name="Zhang X."/>
            <person name="Sun L."/>
            <person name="Yuan J."/>
            <person name="Sun Y."/>
            <person name="Gao Y."/>
            <person name="Zhang L."/>
            <person name="Li S."/>
            <person name="Dai H."/>
            <person name="Hamel J.F."/>
            <person name="Liu C."/>
            <person name="Yu Y."/>
            <person name="Liu S."/>
            <person name="Lin W."/>
            <person name="Guo K."/>
            <person name="Jin S."/>
            <person name="Xu P."/>
            <person name="Storey K.B."/>
            <person name="Huan P."/>
            <person name="Zhang T."/>
            <person name="Zhou Y."/>
            <person name="Zhang J."/>
            <person name="Lin C."/>
            <person name="Li X."/>
            <person name="Xing L."/>
            <person name="Huo D."/>
            <person name="Sun M."/>
            <person name="Wang L."/>
            <person name="Mercier A."/>
            <person name="Li F."/>
            <person name="Yang H."/>
            <person name="Xiang J."/>
        </authorList>
    </citation>
    <scope>NUCLEOTIDE SEQUENCE [LARGE SCALE GENOMIC DNA]</scope>
    <source>
        <strain evidence="1">Shaxun</strain>
        <tissue evidence="1">Muscle</tissue>
    </source>
</reference>
<dbReference type="InterPro" id="IPR009291">
    <property type="entry name" value="Vps62"/>
</dbReference>
<accession>A0A2G8JCA3</accession>
<gene>
    <name evidence="1" type="ORF">BSL78_29805</name>
</gene>
<evidence type="ECO:0000313" key="1">
    <source>
        <dbReference type="EMBL" id="PIK33381.1"/>
    </source>
</evidence>
<comment type="caution">
    <text evidence="1">The sequence shown here is derived from an EMBL/GenBank/DDBJ whole genome shotgun (WGS) entry which is preliminary data.</text>
</comment>
<dbReference type="InterPro" id="IPR004991">
    <property type="entry name" value="Aerolysin-like"/>
</dbReference>
<dbReference type="EMBL" id="MRZV01002591">
    <property type="protein sequence ID" value="PIK33381.1"/>
    <property type="molecule type" value="Genomic_DNA"/>
</dbReference>
<dbReference type="Proteomes" id="UP000230750">
    <property type="component" value="Unassembled WGS sequence"/>
</dbReference>
<protein>
    <recommendedName>
        <fullName evidence="3">Insecticidal crystal toxin domain-containing protein</fullName>
    </recommendedName>
</protein>
<dbReference type="Pfam" id="PF03318">
    <property type="entry name" value="ETX_MTX2"/>
    <property type="match status" value="1"/>
</dbReference>
<name>A0A2G8JCA3_STIJA</name>
<sequence>MLKNRKYLRWFDVLNNAFSLPTSGTTPPPIIYKRVSSFVWVWDDRGTGATRGITVWRPQAVQSGFYALGDVGIPHTNSPAPEGSAILVKAIESDALHPPVAFSEVWRDVDSGGQYDGRILKMLPKSGYTCLGFVAVQSWTTDPDLDLFRCVKNEFVTAGAGTYSFLWNDVGSESAGAVSLFQNLPSGSDTFALDANTFSAIPKHSDIVGSPALLNGRIVKNHQDINLGLPEAAVNVYETTDMSLIWNDKGTGAIIGLSVWRSKGKSTTYSLGDIAYPRTEGEPNRGFVVKAVNDDALGVPVDFREIYRTSGTGSEWDGSFHQPVCSAGYRALGHVAVRGFSKPAADSVRCIKDEYTTPGEWKFIWNDETSGGHQRCTVYEAIAQDIKGQSVQAMSAVQSHSAMPTGAYVLKTSAVNYLSGKAATKYTIQNVVYNFDDRKIMDSDPESITRTTLVNQGSTEQSASRTLSYQYAEEYSWGNSAGLEIGVETSISTGIPFIVSGEVKVSTSASYTHEWGGKTTETHTDSIAVTVTVQPSSSKVAEVVGNRYTIDLPYTATMITHYVDGTTGKREDFSGTFRGVEVNDIRVIYQPDIILQ</sequence>
<keyword evidence="2" id="KW-1185">Reference proteome</keyword>
<evidence type="ECO:0000313" key="2">
    <source>
        <dbReference type="Proteomes" id="UP000230750"/>
    </source>
</evidence>
<evidence type="ECO:0008006" key="3">
    <source>
        <dbReference type="Google" id="ProtNLM"/>
    </source>
</evidence>
<dbReference type="SUPFAM" id="SSF56973">
    <property type="entry name" value="Aerolisin/ETX pore-forming domain"/>
    <property type="match status" value="1"/>
</dbReference>
<dbReference type="PANTHER" id="PTHR48219">
    <property type="entry name" value="VACUOLAR PROTEIN SORTING-ASSOCIATED PROTEIN 62-RELATED"/>
    <property type="match status" value="1"/>
</dbReference>
<dbReference type="AlphaFoldDB" id="A0A2G8JCA3"/>
<dbReference type="PANTHER" id="PTHR48219:SF2">
    <property type="entry name" value="VACUOLAR PROTEIN SORTING-ASSOCIATED PROTEIN 62"/>
    <property type="match status" value="1"/>
</dbReference>
<dbReference type="Pfam" id="PF06101">
    <property type="entry name" value="Vps62"/>
    <property type="match status" value="2"/>
</dbReference>
<dbReference type="STRING" id="307972.A0A2G8JCA3"/>